<sequence>MDIQIIIRWAFGIFVAGILFIGGVVLLFAKIKINYSIGYVSKLSVKNEFNWKYANRVFALLLLIVGLIIAIETIIINLLKSDIKIFLPVIICSLFLGLVLCAWLPNFCLKKYLNKNRKEGGENGI</sequence>
<reference evidence="2" key="2">
    <citation type="journal article" date="2021" name="PeerJ">
        <title>Extensive microbial diversity within the chicken gut microbiome revealed by metagenomics and culture.</title>
        <authorList>
            <person name="Gilroy R."/>
            <person name="Ravi A."/>
            <person name="Getino M."/>
            <person name="Pursley I."/>
            <person name="Horton D.L."/>
            <person name="Alikhan N.F."/>
            <person name="Baker D."/>
            <person name="Gharbi K."/>
            <person name="Hall N."/>
            <person name="Watson M."/>
            <person name="Adriaenssens E.M."/>
            <person name="Foster-Nyarko E."/>
            <person name="Jarju S."/>
            <person name="Secka A."/>
            <person name="Antonio M."/>
            <person name="Oren A."/>
            <person name="Chaudhuri R.R."/>
            <person name="La Ragione R."/>
            <person name="Hildebrand F."/>
            <person name="Pallen M.J."/>
        </authorList>
    </citation>
    <scope>NUCLEOTIDE SEQUENCE</scope>
    <source>
        <strain evidence="2">9366</strain>
    </source>
</reference>
<feature type="transmembrane region" description="Helical" evidence="1">
    <location>
        <begin position="85"/>
        <end position="109"/>
    </location>
</feature>
<dbReference type="Pfam" id="PF13630">
    <property type="entry name" value="SdpI"/>
    <property type="match status" value="1"/>
</dbReference>
<dbReference type="AlphaFoldDB" id="A0A9D1SJS9"/>
<feature type="transmembrane region" description="Helical" evidence="1">
    <location>
        <begin position="6"/>
        <end position="29"/>
    </location>
</feature>
<dbReference type="EMBL" id="DVNJ01000017">
    <property type="protein sequence ID" value="HIU62796.1"/>
    <property type="molecule type" value="Genomic_DNA"/>
</dbReference>
<feature type="transmembrane region" description="Helical" evidence="1">
    <location>
        <begin position="57"/>
        <end position="79"/>
    </location>
</feature>
<dbReference type="Proteomes" id="UP000824145">
    <property type="component" value="Unassembled WGS sequence"/>
</dbReference>
<comment type="caution">
    <text evidence="2">The sequence shown here is derived from an EMBL/GenBank/DDBJ whole genome shotgun (WGS) entry which is preliminary data.</text>
</comment>
<dbReference type="InterPro" id="IPR025962">
    <property type="entry name" value="SdpI/YhfL"/>
</dbReference>
<organism evidence="2 3">
    <name type="scientific">Candidatus Caccalectryoclostridium excrementigallinarum</name>
    <dbReference type="NCBI Taxonomy" id="2840710"/>
    <lineage>
        <taxon>Bacteria</taxon>
        <taxon>Bacillati</taxon>
        <taxon>Bacillota</taxon>
        <taxon>Clostridia</taxon>
        <taxon>Christensenellales</taxon>
        <taxon>Christensenellaceae</taxon>
        <taxon>Christensenellaceae incertae sedis</taxon>
        <taxon>Candidatus Caccalectryoclostridium</taxon>
    </lineage>
</organism>
<reference evidence="2" key="1">
    <citation type="submission" date="2020-10" db="EMBL/GenBank/DDBJ databases">
        <authorList>
            <person name="Gilroy R."/>
        </authorList>
    </citation>
    <scope>NUCLEOTIDE SEQUENCE</scope>
    <source>
        <strain evidence="2">9366</strain>
    </source>
</reference>
<gene>
    <name evidence="2" type="ORF">IAB07_03390</name>
</gene>
<proteinExistence type="predicted"/>
<evidence type="ECO:0000256" key="1">
    <source>
        <dbReference type="SAM" id="Phobius"/>
    </source>
</evidence>
<keyword evidence="1" id="KW-1133">Transmembrane helix</keyword>
<evidence type="ECO:0000313" key="2">
    <source>
        <dbReference type="EMBL" id="HIU62796.1"/>
    </source>
</evidence>
<keyword evidence="1" id="KW-0472">Membrane</keyword>
<accession>A0A9D1SJS9</accession>
<keyword evidence="1" id="KW-0812">Transmembrane</keyword>
<name>A0A9D1SJS9_9FIRM</name>
<protein>
    <submittedName>
        <fullName evidence="2">SdpI family protein</fullName>
    </submittedName>
</protein>
<evidence type="ECO:0000313" key="3">
    <source>
        <dbReference type="Proteomes" id="UP000824145"/>
    </source>
</evidence>